<dbReference type="Proteomes" id="UP000044377">
    <property type="component" value="Unassembled WGS sequence"/>
</dbReference>
<dbReference type="PANTHER" id="PTHR40254:SF1">
    <property type="entry name" value="BLR0577 PROTEIN"/>
    <property type="match status" value="1"/>
</dbReference>
<reference evidence="3" key="1">
    <citation type="submission" date="2015-01" db="EMBL/GenBank/DDBJ databases">
        <authorList>
            <person name="Paterson Steve"/>
        </authorList>
    </citation>
    <scope>NUCLEOTIDE SEQUENCE [LARGE SCALE GENOMIC DNA]</scope>
    <source>
        <strain evidence="3">OBR1</strain>
    </source>
</reference>
<dbReference type="AlphaFoldDB" id="A0A0G4JQR4"/>
<evidence type="ECO:0000259" key="1">
    <source>
        <dbReference type="Pfam" id="PF13454"/>
    </source>
</evidence>
<sequence>MPRTTIAILGMGPRGLSILERLITLYHHYPQSGKIDILLVDPNEMGTGAHSPQQPDHLLVNTVACQITLFGDTTVKDAGPTRSGPCFYQWATEQGYRHIDGHIVRATEGGRAIQPNDYLPRRLLGEYLSWAYRELIRELPPGLNVRQLPLRAVNLYLRDDGKTDILLEEGVQFSADFIYITTGHGKNMPSLDDHCLQQFVSANQSNNPRLQYYATPYPMSALDAISPDARVLVQGIGLTAYDVLSQLTYGRGGVFTEKEGRLSYTPSGREPKIALFSRQALPFSSRGTNQKGVGGQYTPSFLTIEAIRQLRAQNSIASGSPQLDFEKQILPLLLKEMSYVYRCTLQGNRLEPASYQVSAEESQAIQTLLYPHQDKTFSSLCEYSRFFAAHLEDDLAAAEAGNVEGAVKAATDVIRDVRDILRAAIDFGGLTAASHRRFLEHFCPLFNRIAVGPPKQRNQELQALMNAGIVTLAGGPSTTLVLNARSGCFETHSTFTGEVRLVESDVLIKAKIDSFSPLYDDSSFIRNLTAQGIFRPFINQGFHPGGIDIDRHQHPINSKGRGLTTLWALGNLAEGPNFYTYVLPRPLVNSRAIRDAGQCVINMYQQLLRRRSVNGLPVYEC</sequence>
<dbReference type="EMBL" id="CGIG01000001">
    <property type="protein sequence ID" value="CPR14233.1"/>
    <property type="molecule type" value="Genomic_DNA"/>
</dbReference>
<proteinExistence type="predicted"/>
<keyword evidence="3" id="KW-1185">Reference proteome</keyword>
<dbReference type="InterPro" id="IPR052189">
    <property type="entry name" value="L-asp_N-monooxygenase_NS-form"/>
</dbReference>
<organism evidence="2 3">
    <name type="scientific">Brenneria goodwinii</name>
    <dbReference type="NCBI Taxonomy" id="1109412"/>
    <lineage>
        <taxon>Bacteria</taxon>
        <taxon>Pseudomonadati</taxon>
        <taxon>Pseudomonadota</taxon>
        <taxon>Gammaproteobacteria</taxon>
        <taxon>Enterobacterales</taxon>
        <taxon>Pectobacteriaceae</taxon>
        <taxon>Brenneria</taxon>
    </lineage>
</organism>
<dbReference type="Pfam" id="PF13454">
    <property type="entry name" value="NAD_binding_9"/>
    <property type="match status" value="1"/>
</dbReference>
<accession>A0A0G4JQR4</accession>
<evidence type="ECO:0000313" key="3">
    <source>
        <dbReference type="Proteomes" id="UP000044377"/>
    </source>
</evidence>
<dbReference type="RefSeq" id="WP_048636088.1">
    <property type="nucleotide sequence ID" value="NZ_CGIG01000001.1"/>
</dbReference>
<feature type="domain" description="FAD-dependent urate hydroxylase HpyO/Asp monooxygenase CreE-like FAD/NAD(P)-binding" evidence="1">
    <location>
        <begin position="7"/>
        <end position="184"/>
    </location>
</feature>
<evidence type="ECO:0000313" key="2">
    <source>
        <dbReference type="EMBL" id="CPR14233.1"/>
    </source>
</evidence>
<protein>
    <submittedName>
        <fullName evidence="2">Nitrogen regulatory protein P-II</fullName>
    </submittedName>
</protein>
<dbReference type="InterPro" id="IPR038732">
    <property type="entry name" value="HpyO/CreE_NAD-binding"/>
</dbReference>
<name>A0A0G4JQR4_9GAMM</name>
<dbReference type="STRING" id="1109412.BN1221_00640"/>
<gene>
    <name evidence="2" type="ORF">BN1221_00640</name>
</gene>
<dbReference type="SUPFAM" id="SSF51971">
    <property type="entry name" value="Nucleotide-binding domain"/>
    <property type="match status" value="1"/>
</dbReference>
<dbReference type="PANTHER" id="PTHR40254">
    <property type="entry name" value="BLR0577 PROTEIN"/>
    <property type="match status" value="1"/>
</dbReference>
<dbReference type="OrthoDB" id="6309046at2"/>